<feature type="chain" id="PRO_5021053404" description="LPS-assembly protein LptD" evidence="4">
    <location>
        <begin position="26"/>
        <end position="923"/>
    </location>
</feature>
<dbReference type="HAMAP" id="MF_01411">
    <property type="entry name" value="LPS_assembly_LptD"/>
    <property type="match status" value="1"/>
</dbReference>
<dbReference type="InterPro" id="IPR005653">
    <property type="entry name" value="OstA-like_N"/>
</dbReference>
<sequence length="923" mass="105858" precursor="true">MTQPYKVLRPTALALGIFAALHPFAAQQVLANEFNCTVGPNGQWLCVTEEKARVAPRPATAPAPMAPASQQQTVSTPAATGQPASDESGAVDIRRSTAANPYAHLDWIPRDQLSAAQLEEIAPYCAGTYIEPARLGKDDNTPLNQSPIFASADSSSYNQPEQITTLDGNVILRQASLQFTGDSAELNQQTSLGRLDGNVSLRDRDVLIVGDHARIQLDSGEAQIDNAEYVLHEMQSRGTANYIKRQEEGIIRLKNGSYTSCVPGNNDWHLQSNNITLNPDTGFGTATNVTLRVKNIPVFYTPYIHFPIDDRRQSGFLPPSVSYSRRKGVDLTTPYYINLAPHMDATLYPNYMSERGLLTEGEFRYLTKKSEGMVGGAWLGDDQEKERKRQSEYKKDRWMYTWQHQHGFNNRLLAEIDYTDISDPYYFQDLSSNIRESSDTTVDQRASLRWRGDSYTAGLNLHAYERANVTDITPHNKLPQLTLNGRVPGEWGGLQLAYQSELVRFERSLKKGSFTDRDGEVQQWRDTRLSGIDRADGSRLHLEPSLSMPMSWSWGFVKPALKYAYTRYDLDLDRKGKDDLLANGRRFKQNASRSVPIASIDSGLYFDRPSQMFGKQYTQTLEPRLFYLYVPYEDQLDIPLFDTSESSFTYSSLWRDNRFTGRDRIGDTNQISLGLTWRWLEESGFERQRAAIGQAYYLSDRKVMLSAEHKDDYKLNRRNTASRSPYATQYMLRFNQDWRLNADWAWDPNEHRTRTGSLMFNYQPQDNLNKIINFGYRYSNDGVYFDEDKGRWVTGSTDYYNSSTGKTYKDFYKIEQTDASIMWPVFQRWNAIARWQFDYNRSRTLDAFGGFEYSNCCWKVRLIQRYWVDYDERSMSPEDNRRPDRGIFLQVILKGLGGVTGNKVGTFLDEGIPGYQRREQHGY</sequence>
<evidence type="ECO:0000256" key="3">
    <source>
        <dbReference type="ARBA" id="ARBA00023237"/>
    </source>
</evidence>
<comment type="caution">
    <text evidence="4">Lacks conserved residue(s) required for the propagation of feature annotation.</text>
</comment>
<dbReference type="GO" id="GO:1990351">
    <property type="term" value="C:transporter complex"/>
    <property type="evidence" value="ECO:0007669"/>
    <property type="project" value="TreeGrafter"/>
</dbReference>
<evidence type="ECO:0000259" key="7">
    <source>
        <dbReference type="Pfam" id="PF04453"/>
    </source>
</evidence>
<dbReference type="OrthoDB" id="9760225at2"/>
<comment type="subunit">
    <text evidence="4">Component of the lipopolysaccharide transport and assembly complex. Interacts with LptE and LptA.</text>
</comment>
<comment type="subcellular location">
    <subcellularLocation>
        <location evidence="4">Cell outer membrane</location>
    </subcellularLocation>
</comment>
<dbReference type="Pfam" id="PF04453">
    <property type="entry name" value="LptD"/>
    <property type="match status" value="1"/>
</dbReference>
<dbReference type="GO" id="GO:0015920">
    <property type="term" value="P:lipopolysaccharide transport"/>
    <property type="evidence" value="ECO:0007669"/>
    <property type="project" value="InterPro"/>
</dbReference>
<dbReference type="Gene3D" id="2.60.450.10">
    <property type="entry name" value="Lipopolysaccharide (LPS) transport protein A like domain"/>
    <property type="match status" value="1"/>
</dbReference>
<gene>
    <name evidence="4" type="primary">lptD</name>
    <name evidence="8" type="ORF">DFQ45_11729</name>
</gene>
<reference evidence="8 9" key="1">
    <citation type="submission" date="2019-03" db="EMBL/GenBank/DDBJ databases">
        <title>Genomic Encyclopedia of Type Strains, Phase IV (KMG-IV): sequencing the most valuable type-strain genomes for metagenomic binning, comparative biology and taxonomic classification.</title>
        <authorList>
            <person name="Goeker M."/>
        </authorList>
    </citation>
    <scope>NUCLEOTIDE SEQUENCE [LARGE SCALE GENOMIC DNA]</scope>
    <source>
        <strain evidence="8 9">DSM 28679</strain>
    </source>
</reference>
<organism evidence="8 9">
    <name type="scientific">Thiopseudomonas denitrificans</name>
    <dbReference type="NCBI Taxonomy" id="1501432"/>
    <lineage>
        <taxon>Bacteria</taxon>
        <taxon>Pseudomonadati</taxon>
        <taxon>Pseudomonadota</taxon>
        <taxon>Gammaproteobacteria</taxon>
        <taxon>Pseudomonadales</taxon>
        <taxon>Pseudomonadaceae</taxon>
        <taxon>Thiopseudomonas</taxon>
    </lineage>
</organism>
<evidence type="ECO:0000313" key="9">
    <source>
        <dbReference type="Proteomes" id="UP000294575"/>
    </source>
</evidence>
<dbReference type="InterPro" id="IPR007543">
    <property type="entry name" value="LptD_C"/>
</dbReference>
<feature type="domain" description="Organic solvent tolerance-like N-terminal" evidence="6">
    <location>
        <begin position="151"/>
        <end position="282"/>
    </location>
</feature>
<keyword evidence="1 4" id="KW-0732">Signal</keyword>
<dbReference type="Pfam" id="PF03968">
    <property type="entry name" value="LptD_N"/>
    <property type="match status" value="1"/>
</dbReference>
<dbReference type="EMBL" id="SNYK01000017">
    <property type="protein sequence ID" value="TDQ34781.1"/>
    <property type="molecule type" value="Genomic_DNA"/>
</dbReference>
<comment type="similarity">
    <text evidence="4">Belongs to the LptD family.</text>
</comment>
<comment type="function">
    <text evidence="4">Together with LptE, is involved in the assembly of lipopolysaccharide (LPS) at the surface of the outer membrane.</text>
</comment>
<comment type="caution">
    <text evidence="8">The sequence shown here is derived from an EMBL/GenBank/DDBJ whole genome shotgun (WGS) entry which is preliminary data.</text>
</comment>
<evidence type="ECO:0000256" key="4">
    <source>
        <dbReference type="HAMAP-Rule" id="MF_01411"/>
    </source>
</evidence>
<evidence type="ECO:0000313" key="8">
    <source>
        <dbReference type="EMBL" id="TDQ34781.1"/>
    </source>
</evidence>
<keyword evidence="9" id="KW-1185">Reference proteome</keyword>
<evidence type="ECO:0000256" key="2">
    <source>
        <dbReference type="ARBA" id="ARBA00023136"/>
    </source>
</evidence>
<feature type="signal peptide" evidence="4">
    <location>
        <begin position="1"/>
        <end position="25"/>
    </location>
</feature>
<evidence type="ECO:0000256" key="1">
    <source>
        <dbReference type="ARBA" id="ARBA00022729"/>
    </source>
</evidence>
<dbReference type="GO" id="GO:0009279">
    <property type="term" value="C:cell outer membrane"/>
    <property type="evidence" value="ECO:0007669"/>
    <property type="project" value="UniProtKB-SubCell"/>
</dbReference>
<dbReference type="PANTHER" id="PTHR30189:SF1">
    <property type="entry name" value="LPS-ASSEMBLY PROTEIN LPTD"/>
    <property type="match status" value="1"/>
</dbReference>
<protein>
    <recommendedName>
        <fullName evidence="4">LPS-assembly protein LptD</fullName>
    </recommendedName>
</protein>
<evidence type="ECO:0000256" key="5">
    <source>
        <dbReference type="SAM" id="MobiDB-lite"/>
    </source>
</evidence>
<dbReference type="AlphaFoldDB" id="A0A4R6TTC5"/>
<evidence type="ECO:0000259" key="6">
    <source>
        <dbReference type="Pfam" id="PF03968"/>
    </source>
</evidence>
<feature type="domain" description="LptD C-terminal" evidence="7">
    <location>
        <begin position="395"/>
        <end position="829"/>
    </location>
</feature>
<proteinExistence type="inferred from homology"/>
<dbReference type="GO" id="GO:0043165">
    <property type="term" value="P:Gram-negative-bacterium-type cell outer membrane assembly"/>
    <property type="evidence" value="ECO:0007669"/>
    <property type="project" value="UniProtKB-UniRule"/>
</dbReference>
<dbReference type="InterPro" id="IPR020889">
    <property type="entry name" value="LipoPS_assembly_LptD"/>
</dbReference>
<name>A0A4R6TTC5_9GAMM</name>
<keyword evidence="3 4" id="KW-0998">Cell outer membrane</keyword>
<feature type="compositionally biased region" description="Polar residues" evidence="5">
    <location>
        <begin position="69"/>
        <end position="85"/>
    </location>
</feature>
<keyword evidence="2 4" id="KW-0472">Membrane</keyword>
<dbReference type="RefSeq" id="WP_101497870.1">
    <property type="nucleotide sequence ID" value="NZ_LNJZ01000009.1"/>
</dbReference>
<dbReference type="Proteomes" id="UP000294575">
    <property type="component" value="Unassembled WGS sequence"/>
</dbReference>
<dbReference type="InterPro" id="IPR050218">
    <property type="entry name" value="LptD"/>
</dbReference>
<dbReference type="PANTHER" id="PTHR30189">
    <property type="entry name" value="LPS-ASSEMBLY PROTEIN"/>
    <property type="match status" value="1"/>
</dbReference>
<accession>A0A4R6TTC5</accession>
<feature type="region of interest" description="Disordered" evidence="5">
    <location>
        <begin position="57"/>
        <end position="90"/>
    </location>
</feature>